<dbReference type="Proteomes" id="UP000721844">
    <property type="component" value="Unassembled WGS sequence"/>
</dbReference>
<dbReference type="GO" id="GO:0005737">
    <property type="term" value="C:cytoplasm"/>
    <property type="evidence" value="ECO:0007669"/>
    <property type="project" value="TreeGrafter"/>
</dbReference>
<dbReference type="Gene3D" id="3.50.50.60">
    <property type="entry name" value="FAD/NAD(P)-binding domain"/>
    <property type="match status" value="1"/>
</dbReference>
<dbReference type="GO" id="GO:0009228">
    <property type="term" value="P:thiamine biosynthetic process"/>
    <property type="evidence" value="ECO:0007669"/>
    <property type="project" value="UniProtKB-KW"/>
</dbReference>
<name>A0A963Z073_9PROT</name>
<keyword evidence="6" id="KW-1185">Reference proteome</keyword>
<dbReference type="SUPFAM" id="SSF54373">
    <property type="entry name" value="FAD-linked reductases, C-terminal domain"/>
    <property type="match status" value="1"/>
</dbReference>
<protein>
    <submittedName>
        <fullName evidence="5">Glycine oxidase ThiO</fullName>
        <ecNumber evidence="5">1.4.3.19</ecNumber>
    </submittedName>
</protein>
<evidence type="ECO:0000256" key="3">
    <source>
        <dbReference type="ARBA" id="ARBA00023002"/>
    </source>
</evidence>
<dbReference type="PANTHER" id="PTHR13847">
    <property type="entry name" value="SARCOSINE DEHYDROGENASE-RELATED"/>
    <property type="match status" value="1"/>
</dbReference>
<comment type="caution">
    <text evidence="5">The sequence shown here is derived from an EMBL/GenBank/DDBJ whole genome shotgun (WGS) entry which is preliminary data.</text>
</comment>
<evidence type="ECO:0000256" key="2">
    <source>
        <dbReference type="ARBA" id="ARBA00022977"/>
    </source>
</evidence>
<keyword evidence="3 5" id="KW-0560">Oxidoreductase</keyword>
<dbReference type="GO" id="GO:0043799">
    <property type="term" value="F:glycine oxidase activity"/>
    <property type="evidence" value="ECO:0007669"/>
    <property type="project" value="UniProtKB-EC"/>
</dbReference>
<evidence type="ECO:0000313" key="5">
    <source>
        <dbReference type="EMBL" id="MCB8879597.1"/>
    </source>
</evidence>
<comment type="pathway">
    <text evidence="1">Cofactor biosynthesis; thiamine diphosphate biosynthesis.</text>
</comment>
<dbReference type="EMBL" id="JAESVA010000002">
    <property type="protein sequence ID" value="MCB8879597.1"/>
    <property type="molecule type" value="Genomic_DNA"/>
</dbReference>
<reference evidence="5 6" key="1">
    <citation type="journal article" date="2021" name="Microorganisms">
        <title>Acidisoma silvae sp. nov. and Acidisomacellulosilytica sp. nov., Two Acidophilic Bacteria Isolated from Decaying Wood, Hydrolyzing Cellulose and Producing Poly-3-hydroxybutyrate.</title>
        <authorList>
            <person name="Mieszkin S."/>
            <person name="Pouder E."/>
            <person name="Uroz S."/>
            <person name="Simon-Colin C."/>
            <person name="Alain K."/>
        </authorList>
    </citation>
    <scope>NUCLEOTIDE SEQUENCE [LARGE SCALE GENOMIC DNA]</scope>
    <source>
        <strain evidence="5 6">HW T5.17</strain>
    </source>
</reference>
<evidence type="ECO:0000256" key="1">
    <source>
        <dbReference type="ARBA" id="ARBA00004948"/>
    </source>
</evidence>
<sequence>MGRPAVQVTVIGAGIAGLTTAWALAEAGAEVRVMERSAALGALACSRYAGGMLAPWCEAESADALVVALGQEALRYWPKVHAATVQRGSLVLAPGRDAPDLARFARRTERFQTLDADGIAALEPDLAGRFRSGLFFPDEAHLDPRAVLPALADALTARGVYFDFGRETDADDPSLGIVADCRGLAAQDRLADLRGVKGEMLILRCPALTLSRPIRLLHPRFPLYIVPRGDGVFMLGATMLESGERNRVTARSVVELLNAAYALHPAFAEAEILEMGADARPAFPDNLPRLRPFGKQSLRVNGLYRHGFLLSPALARRAADYLLHGTRSREVMDENPGQ</sequence>
<dbReference type="PANTHER" id="PTHR13847:SF289">
    <property type="entry name" value="GLYCINE OXIDASE"/>
    <property type="match status" value="1"/>
</dbReference>
<evidence type="ECO:0000313" key="6">
    <source>
        <dbReference type="Proteomes" id="UP000721844"/>
    </source>
</evidence>
<dbReference type="InterPro" id="IPR012727">
    <property type="entry name" value="Gly_oxidase_ThiO"/>
</dbReference>
<keyword evidence="2" id="KW-0784">Thiamine biosynthesis</keyword>
<accession>A0A963Z073</accession>
<dbReference type="NCBIfam" id="TIGR02352">
    <property type="entry name" value="thiamin_ThiO"/>
    <property type="match status" value="1"/>
</dbReference>
<dbReference type="EC" id="1.4.3.19" evidence="5"/>
<dbReference type="Pfam" id="PF01266">
    <property type="entry name" value="DAO"/>
    <property type="match status" value="1"/>
</dbReference>
<dbReference type="Gene3D" id="3.30.9.10">
    <property type="entry name" value="D-Amino Acid Oxidase, subunit A, domain 2"/>
    <property type="match status" value="1"/>
</dbReference>
<dbReference type="InterPro" id="IPR036188">
    <property type="entry name" value="FAD/NAD-bd_sf"/>
</dbReference>
<gene>
    <name evidence="5" type="primary">thiO</name>
    <name evidence="5" type="ORF">ACELLULO517_05075</name>
</gene>
<organism evidence="5 6">
    <name type="scientific">Acidisoma cellulosilyticum</name>
    <dbReference type="NCBI Taxonomy" id="2802395"/>
    <lineage>
        <taxon>Bacteria</taxon>
        <taxon>Pseudomonadati</taxon>
        <taxon>Pseudomonadota</taxon>
        <taxon>Alphaproteobacteria</taxon>
        <taxon>Acetobacterales</taxon>
        <taxon>Acidocellaceae</taxon>
        <taxon>Acidisoma</taxon>
    </lineage>
</organism>
<dbReference type="InterPro" id="IPR006076">
    <property type="entry name" value="FAD-dep_OxRdtase"/>
</dbReference>
<dbReference type="SUPFAM" id="SSF51905">
    <property type="entry name" value="FAD/NAD(P)-binding domain"/>
    <property type="match status" value="1"/>
</dbReference>
<dbReference type="AlphaFoldDB" id="A0A963Z073"/>
<dbReference type="GO" id="GO:0050660">
    <property type="term" value="F:flavin adenine dinucleotide binding"/>
    <property type="evidence" value="ECO:0007669"/>
    <property type="project" value="InterPro"/>
</dbReference>
<proteinExistence type="predicted"/>
<feature type="domain" description="FAD dependent oxidoreductase" evidence="4">
    <location>
        <begin position="8"/>
        <end position="320"/>
    </location>
</feature>
<evidence type="ECO:0000259" key="4">
    <source>
        <dbReference type="Pfam" id="PF01266"/>
    </source>
</evidence>